<dbReference type="FunFam" id="1.20.1740.10:FF:000001">
    <property type="entry name" value="Amino acid permease"/>
    <property type="match status" value="1"/>
</dbReference>
<feature type="transmembrane region" description="Helical" evidence="8">
    <location>
        <begin position="172"/>
        <end position="190"/>
    </location>
</feature>
<evidence type="ECO:0000256" key="8">
    <source>
        <dbReference type="SAM" id="Phobius"/>
    </source>
</evidence>
<gene>
    <name evidence="10" type="ORF">FQ154_15585</name>
</gene>
<feature type="transmembrane region" description="Helical" evidence="8">
    <location>
        <begin position="61"/>
        <end position="80"/>
    </location>
</feature>
<comment type="caution">
    <text evidence="10">The sequence shown here is derived from an EMBL/GenBank/DDBJ whole genome shotgun (WGS) entry which is preliminary data.</text>
</comment>
<dbReference type="GO" id="GO:0006865">
    <property type="term" value="P:amino acid transport"/>
    <property type="evidence" value="ECO:0007669"/>
    <property type="project" value="UniProtKB-KW"/>
</dbReference>
<feature type="transmembrane region" description="Helical" evidence="8">
    <location>
        <begin position="379"/>
        <end position="398"/>
    </location>
</feature>
<feature type="domain" description="Amino acid permease/ SLC12A" evidence="9">
    <location>
        <begin position="33"/>
        <end position="478"/>
    </location>
</feature>
<evidence type="ECO:0000256" key="6">
    <source>
        <dbReference type="ARBA" id="ARBA00022989"/>
    </source>
</evidence>
<dbReference type="AlphaFoldDB" id="A0A5B0E6Q5"/>
<organism evidence="10 11">
    <name type="scientific">Paeniglutamicibacter gangotriensis</name>
    <dbReference type="NCBI Taxonomy" id="254787"/>
    <lineage>
        <taxon>Bacteria</taxon>
        <taxon>Bacillati</taxon>
        <taxon>Actinomycetota</taxon>
        <taxon>Actinomycetes</taxon>
        <taxon>Micrococcales</taxon>
        <taxon>Micrococcaceae</taxon>
        <taxon>Paeniglutamicibacter</taxon>
    </lineage>
</organism>
<dbReference type="EMBL" id="VOBL01000019">
    <property type="protein sequence ID" value="KAA0974266.1"/>
    <property type="molecule type" value="Genomic_DNA"/>
</dbReference>
<sequence>MEPHNVTDHQQLAPAQDATLTAEGYKKTLTRRHVQMIAMGGAIGVGLFMGAGGRLASTGPALIFSYALAGVIAYFLMRALGELIMYRQSSGSFVSYAGELFGSKGAYVSGWMYVLNWVMTGIAELIAIGLYFTYFFPGVPVEAAALCALGLLVAVNLFSAKAFAEFEFWASFLKVAAIVLFLLIGIYLVATNAQVGDGHAAVGNLFASEGGMFPRGVLISILVLNAVIFAYNGIELVGITAGEMEDPVKEVPAAIRAVVVRIVVFYVGSVTLLAMLLPWNQFKAGESPFVTVFDQLGWGWIGGVMNFVVITAALSSCNSGLYSIGRIFRAMANNGHAPAWLTKMNKRHVPYAAIWAIAAVYVVGVMLNIWLGGTYAFDLALNTASIGVLFTWAAIFGCQIMLRRKKGKISALPMSGSPYTSWAGLAALGIITVLIGFDTMTGKDGEVFHLGLYTIACIPVIALGLWIGWHKVRHNKPKSELYA</sequence>
<dbReference type="PANTHER" id="PTHR43495">
    <property type="entry name" value="GABA PERMEASE"/>
    <property type="match status" value="1"/>
</dbReference>
<dbReference type="GO" id="GO:0016020">
    <property type="term" value="C:membrane"/>
    <property type="evidence" value="ECO:0007669"/>
    <property type="project" value="UniProtKB-SubCell"/>
</dbReference>
<dbReference type="Gene3D" id="1.20.1740.10">
    <property type="entry name" value="Amino acid/polyamine transporter I"/>
    <property type="match status" value="1"/>
</dbReference>
<proteinExistence type="inferred from homology"/>
<dbReference type="GO" id="GO:0055085">
    <property type="term" value="P:transmembrane transport"/>
    <property type="evidence" value="ECO:0007669"/>
    <property type="project" value="InterPro"/>
</dbReference>
<dbReference type="RefSeq" id="WP_149620435.1">
    <property type="nucleotide sequence ID" value="NZ_VOBL01000019.1"/>
</dbReference>
<evidence type="ECO:0000256" key="5">
    <source>
        <dbReference type="ARBA" id="ARBA00022970"/>
    </source>
</evidence>
<feature type="transmembrane region" description="Helical" evidence="8">
    <location>
        <begin position="297"/>
        <end position="321"/>
    </location>
</feature>
<feature type="transmembrane region" description="Helical" evidence="8">
    <location>
        <begin position="36"/>
        <end position="55"/>
    </location>
</feature>
<protein>
    <submittedName>
        <fullName evidence="10">Amino acid permease</fullName>
    </submittedName>
</protein>
<evidence type="ECO:0000256" key="4">
    <source>
        <dbReference type="ARBA" id="ARBA00022692"/>
    </source>
</evidence>
<feature type="transmembrane region" description="Helical" evidence="8">
    <location>
        <begin position="351"/>
        <end position="373"/>
    </location>
</feature>
<reference evidence="10 11" key="1">
    <citation type="submission" date="2019-07" db="EMBL/GenBank/DDBJ databases">
        <title>Analysis of the biochemical properties, biological activity and biotechnological potential of siderophores and biosurfactants produced by Antarctic psychrotolerant bacteria.</title>
        <authorList>
            <person name="Styczynski M."/>
            <person name="Krucon T."/>
            <person name="Decewicz P."/>
            <person name="Dziewit L."/>
        </authorList>
    </citation>
    <scope>NUCLEOTIDE SEQUENCE [LARGE SCALE GENOMIC DNA]</scope>
    <source>
        <strain evidence="10 11">ANT_H27</strain>
    </source>
</reference>
<feature type="transmembrane region" description="Helical" evidence="8">
    <location>
        <begin position="449"/>
        <end position="469"/>
    </location>
</feature>
<keyword evidence="7 8" id="KW-0472">Membrane</keyword>
<dbReference type="Proteomes" id="UP000323856">
    <property type="component" value="Unassembled WGS sequence"/>
</dbReference>
<keyword evidence="5" id="KW-0029">Amino-acid transport</keyword>
<evidence type="ECO:0000313" key="11">
    <source>
        <dbReference type="Proteomes" id="UP000323856"/>
    </source>
</evidence>
<feature type="transmembrane region" description="Helical" evidence="8">
    <location>
        <begin position="143"/>
        <end position="160"/>
    </location>
</feature>
<evidence type="ECO:0000259" key="9">
    <source>
        <dbReference type="Pfam" id="PF00324"/>
    </source>
</evidence>
<evidence type="ECO:0000313" key="10">
    <source>
        <dbReference type="EMBL" id="KAA0974266.1"/>
    </source>
</evidence>
<feature type="transmembrane region" description="Helical" evidence="8">
    <location>
        <begin position="253"/>
        <end position="277"/>
    </location>
</feature>
<comment type="similarity">
    <text evidence="2">Belongs to the amino acid-polyamine-organocation (APC) superfamily. Amino acid transporter (AAT) (TC 2.A.3.1) family.</text>
</comment>
<dbReference type="InterPro" id="IPR004841">
    <property type="entry name" value="AA-permease/SLC12A_dom"/>
</dbReference>
<evidence type="ECO:0000256" key="1">
    <source>
        <dbReference type="ARBA" id="ARBA00004141"/>
    </source>
</evidence>
<evidence type="ECO:0000256" key="3">
    <source>
        <dbReference type="ARBA" id="ARBA00022448"/>
    </source>
</evidence>
<keyword evidence="3" id="KW-0813">Transport</keyword>
<feature type="transmembrane region" description="Helical" evidence="8">
    <location>
        <begin position="217"/>
        <end position="241"/>
    </location>
</feature>
<feature type="transmembrane region" description="Helical" evidence="8">
    <location>
        <begin position="419"/>
        <end position="437"/>
    </location>
</feature>
<dbReference type="PANTHER" id="PTHR43495:SF1">
    <property type="entry name" value="L-ASPARAGINE PERMEASE"/>
    <property type="match status" value="1"/>
</dbReference>
<evidence type="ECO:0000256" key="7">
    <source>
        <dbReference type="ARBA" id="ARBA00023136"/>
    </source>
</evidence>
<feature type="transmembrane region" description="Helical" evidence="8">
    <location>
        <begin position="114"/>
        <end position="137"/>
    </location>
</feature>
<dbReference type="OrthoDB" id="5297508at2"/>
<name>A0A5B0E6Q5_9MICC</name>
<evidence type="ECO:0000256" key="2">
    <source>
        <dbReference type="ARBA" id="ARBA00008583"/>
    </source>
</evidence>
<dbReference type="PIRSF" id="PIRSF006060">
    <property type="entry name" value="AA_transporter"/>
    <property type="match status" value="1"/>
</dbReference>
<accession>A0A5B0E6Q5</accession>
<dbReference type="Pfam" id="PF00324">
    <property type="entry name" value="AA_permease"/>
    <property type="match status" value="1"/>
</dbReference>
<keyword evidence="6 8" id="KW-1133">Transmembrane helix</keyword>
<comment type="subcellular location">
    <subcellularLocation>
        <location evidence="1">Membrane</location>
        <topology evidence="1">Multi-pass membrane protein</topology>
    </subcellularLocation>
</comment>
<keyword evidence="4 8" id="KW-0812">Transmembrane</keyword>